<dbReference type="GO" id="GO:0043531">
    <property type="term" value="F:ADP binding"/>
    <property type="evidence" value="ECO:0007669"/>
    <property type="project" value="InterPro"/>
</dbReference>
<dbReference type="SUPFAM" id="SSF52540">
    <property type="entry name" value="P-loop containing nucleoside triphosphate hydrolases"/>
    <property type="match status" value="1"/>
</dbReference>
<dbReference type="InterPro" id="IPR027417">
    <property type="entry name" value="P-loop_NTPase"/>
</dbReference>
<evidence type="ECO:0000256" key="5">
    <source>
        <dbReference type="ARBA" id="ARBA00023027"/>
    </source>
</evidence>
<dbReference type="SUPFAM" id="SSF52047">
    <property type="entry name" value="RNI-like"/>
    <property type="match status" value="1"/>
</dbReference>
<dbReference type="InterPro" id="IPR035897">
    <property type="entry name" value="Toll_tir_struct_dom_sf"/>
</dbReference>
<dbReference type="FunFam" id="1.10.8.430:FF:000002">
    <property type="entry name" value="Disease resistance protein (TIR-NBS-LRR class)"/>
    <property type="match status" value="1"/>
</dbReference>
<dbReference type="GO" id="GO:0006952">
    <property type="term" value="P:defense response"/>
    <property type="evidence" value="ECO:0007669"/>
    <property type="project" value="UniProtKB-KW"/>
</dbReference>
<keyword evidence="3" id="KW-0677">Repeat</keyword>
<dbReference type="InterPro" id="IPR044974">
    <property type="entry name" value="Disease_R_plants"/>
</dbReference>
<dbReference type="SUPFAM" id="SSF46785">
    <property type="entry name" value="Winged helix' DNA-binding domain"/>
    <property type="match status" value="1"/>
</dbReference>
<dbReference type="InterPro" id="IPR000157">
    <property type="entry name" value="TIR_dom"/>
</dbReference>
<dbReference type="FunFam" id="3.40.50.10140:FF:000007">
    <property type="entry name" value="Disease resistance protein (TIR-NBS-LRR class)"/>
    <property type="match status" value="1"/>
</dbReference>
<name>A0AAP0CT97_9ASTR</name>
<dbReference type="InterPro" id="IPR002182">
    <property type="entry name" value="NB-ARC"/>
</dbReference>
<keyword evidence="2" id="KW-0433">Leucine-rich repeat</keyword>
<dbReference type="EC" id="3.2.2.6" evidence="1"/>
<dbReference type="Gene3D" id="1.10.8.430">
    <property type="entry name" value="Helical domain of apoptotic protease-activating factors"/>
    <property type="match status" value="1"/>
</dbReference>
<dbReference type="GO" id="GO:0007165">
    <property type="term" value="P:signal transduction"/>
    <property type="evidence" value="ECO:0007669"/>
    <property type="project" value="InterPro"/>
</dbReference>
<dbReference type="SUPFAM" id="SSF52200">
    <property type="entry name" value="Toll/Interleukin receptor TIR domain"/>
    <property type="match status" value="1"/>
</dbReference>
<dbReference type="Pfam" id="PF00931">
    <property type="entry name" value="NB-ARC"/>
    <property type="match status" value="1"/>
</dbReference>
<keyword evidence="9" id="KW-1185">Reference proteome</keyword>
<accession>A0AAP0CT97</accession>
<evidence type="ECO:0000259" key="7">
    <source>
        <dbReference type="PROSITE" id="PS50104"/>
    </source>
</evidence>
<gene>
    <name evidence="8" type="ORF">SSX86_023713</name>
</gene>
<dbReference type="PRINTS" id="PR00364">
    <property type="entry name" value="DISEASERSIST"/>
</dbReference>
<evidence type="ECO:0000256" key="3">
    <source>
        <dbReference type="ARBA" id="ARBA00022737"/>
    </source>
</evidence>
<dbReference type="PANTHER" id="PTHR11017:SF340">
    <property type="entry name" value="NB-ARC-RELATED"/>
    <property type="match status" value="1"/>
</dbReference>
<evidence type="ECO:0000256" key="2">
    <source>
        <dbReference type="ARBA" id="ARBA00022614"/>
    </source>
</evidence>
<evidence type="ECO:0000313" key="9">
    <source>
        <dbReference type="Proteomes" id="UP001408789"/>
    </source>
</evidence>
<comment type="caution">
    <text evidence="8">The sequence shown here is derived from an EMBL/GenBank/DDBJ whole genome shotgun (WGS) entry which is preliminary data.</text>
</comment>
<dbReference type="PANTHER" id="PTHR11017">
    <property type="entry name" value="LEUCINE-RICH REPEAT-CONTAINING PROTEIN"/>
    <property type="match status" value="1"/>
</dbReference>
<dbReference type="Gene3D" id="3.40.50.300">
    <property type="entry name" value="P-loop containing nucleotide triphosphate hydrolases"/>
    <property type="match status" value="1"/>
</dbReference>
<keyword evidence="4" id="KW-0611">Plant defense</keyword>
<reference evidence="8 9" key="1">
    <citation type="submission" date="2024-04" db="EMBL/GenBank/DDBJ databases">
        <title>The reference genome of an endangered Asteraceae, Deinandra increscens subsp. villosa, native to the Central Coast of California.</title>
        <authorList>
            <person name="Guilliams M."/>
            <person name="Hasenstab-Lehman K."/>
            <person name="Meyer R."/>
            <person name="Mcevoy S."/>
        </authorList>
    </citation>
    <scope>NUCLEOTIDE SEQUENCE [LARGE SCALE GENOMIC DNA]</scope>
    <source>
        <tissue evidence="8">Leaf</tissue>
    </source>
</reference>
<dbReference type="GO" id="GO:0061809">
    <property type="term" value="F:NAD+ nucleosidase activity, cyclic ADP-ribose generating"/>
    <property type="evidence" value="ECO:0007669"/>
    <property type="project" value="UniProtKB-EC"/>
</dbReference>
<dbReference type="InterPro" id="IPR058192">
    <property type="entry name" value="WHD_ROQ1-like"/>
</dbReference>
<dbReference type="Proteomes" id="UP001408789">
    <property type="component" value="Unassembled WGS sequence"/>
</dbReference>
<evidence type="ECO:0000313" key="8">
    <source>
        <dbReference type="EMBL" id="KAK9058869.1"/>
    </source>
</evidence>
<dbReference type="InterPro" id="IPR036390">
    <property type="entry name" value="WH_DNA-bd_sf"/>
</dbReference>
<evidence type="ECO:0000256" key="6">
    <source>
        <dbReference type="ARBA" id="ARBA00047304"/>
    </source>
</evidence>
<dbReference type="Gene3D" id="3.80.10.10">
    <property type="entry name" value="Ribonuclease Inhibitor"/>
    <property type="match status" value="2"/>
</dbReference>
<organism evidence="8 9">
    <name type="scientific">Deinandra increscens subsp. villosa</name>
    <dbReference type="NCBI Taxonomy" id="3103831"/>
    <lineage>
        <taxon>Eukaryota</taxon>
        <taxon>Viridiplantae</taxon>
        <taxon>Streptophyta</taxon>
        <taxon>Embryophyta</taxon>
        <taxon>Tracheophyta</taxon>
        <taxon>Spermatophyta</taxon>
        <taxon>Magnoliopsida</taxon>
        <taxon>eudicotyledons</taxon>
        <taxon>Gunneridae</taxon>
        <taxon>Pentapetalae</taxon>
        <taxon>asterids</taxon>
        <taxon>campanulids</taxon>
        <taxon>Asterales</taxon>
        <taxon>Asteraceae</taxon>
        <taxon>Asteroideae</taxon>
        <taxon>Heliantheae alliance</taxon>
        <taxon>Madieae</taxon>
        <taxon>Madiinae</taxon>
        <taxon>Deinandra</taxon>
    </lineage>
</organism>
<proteinExistence type="predicted"/>
<dbReference type="Gene3D" id="3.40.50.10140">
    <property type="entry name" value="Toll/interleukin-1 receptor homology (TIR) domain"/>
    <property type="match status" value="1"/>
</dbReference>
<keyword evidence="5" id="KW-0520">NAD</keyword>
<dbReference type="InterPro" id="IPR032675">
    <property type="entry name" value="LRR_dom_sf"/>
</dbReference>
<comment type="catalytic activity">
    <reaction evidence="6">
        <text>NAD(+) + H2O = ADP-D-ribose + nicotinamide + H(+)</text>
        <dbReference type="Rhea" id="RHEA:16301"/>
        <dbReference type="ChEBI" id="CHEBI:15377"/>
        <dbReference type="ChEBI" id="CHEBI:15378"/>
        <dbReference type="ChEBI" id="CHEBI:17154"/>
        <dbReference type="ChEBI" id="CHEBI:57540"/>
        <dbReference type="ChEBI" id="CHEBI:57967"/>
        <dbReference type="EC" id="3.2.2.6"/>
    </reaction>
    <physiologicalReaction direction="left-to-right" evidence="6">
        <dbReference type="Rhea" id="RHEA:16302"/>
    </physiologicalReaction>
</comment>
<dbReference type="AlphaFoldDB" id="A0AAP0CT97"/>
<dbReference type="EMBL" id="JBCNJP010000023">
    <property type="protein sequence ID" value="KAK9058869.1"/>
    <property type="molecule type" value="Genomic_DNA"/>
</dbReference>
<feature type="domain" description="TIR" evidence="7">
    <location>
        <begin position="21"/>
        <end position="188"/>
    </location>
</feature>
<dbReference type="SMART" id="SM00255">
    <property type="entry name" value="TIR"/>
    <property type="match status" value="1"/>
</dbReference>
<dbReference type="Pfam" id="PF23282">
    <property type="entry name" value="WHD_ROQ1"/>
    <property type="match status" value="1"/>
</dbReference>
<sequence length="1187" mass="135632">MASSSSLASSRLIHAFSFKSWDHDVFLSFRGEDTRKTFVDHLYKALKQQGIHTYKDDETLPRGESIGPSLLHAIQESRIAVVIFSEKYADSSWCLDELAYIMECRDTRGQIVMPVFYDVDPSDVRKQTGKYGEAFENKHELENKHKVESWRKALANAGNLSGWVPKDIANGHEAKCIEEIVRAVNSRLSQLSSDDNKDDLIGMETRSEELVSKLKIGSGGVRFVGVWGLGGSGKTVLASFAYEKISKHFDDHYILENIRYESSQAPGLKGLQEKLLSRILQTEVKLDSEQEGRRMIERRFSNKSVLIVLDDVDDLKQLEQLAGGHNWFGEGSRIMITTRDENVLTHYADEIYTVSLLSEDEAIKLFHRHAYREDKPIEDYESLSQDVVSYAGGLPLALKILGSSLYDKDKNEWMSALAKLRDIPSSEIMKKLKISYDALEPDERELFLDIACVLRRWPLDKAKMILDCNFHTVIGVKVLVQKSLINVSNGTFDMHDLIEEMAHYIVTGEHHDRPEKLSRVWRVKDVLDICYVDTTMVNDETKVLVLPPRLPHDVTNMNRLWMFDYPTSLPSHVTDPRLPPVVANMKKLRWIYWEGYPESSLPINFQPINLGCLMLIMGRQKELWKGCKQLPHLKILDLRYSKYLKRTPDFNGLPLLERLNLKACVLLEEIHPSIGFHKRLAYITMIGCSKVKMFPPIISMENLETLKLSECEGLKRFPVIQTNMDRLKKLCLDGTPIEIVPASVGQFCTNLASLDLNGCIKLKTIEGNFRLLKSLKYLNLQSCRQLENLAENFFDVECCLDVLSLSTKRQDSTFFKNVMNCMGLHFFHKESSVKRMKFPKLPRYLTKLTLSWCNIGDGDIPTDICQLLNLQELDLSLNKFSRLDSSLSGIPHLKSLDLTNCYNLVELPDLPLSICILKATDCDSLKSVGDLSKYKCLWKVSLWREHKLIGGERALRSMLQGNVDEDRFMSVTLPGGLQVTNAFPYISTYTLQLPQNWYNDFSGILLCADNLQDYPYKIFITETPILMDSQPDHWEEFDKNPESYDYALVGYVPFSSLQNTLWWNSTYTAITIHMEGIANPKVALVPRISKGDSRVRAKSAIEFSDEEVEVKNTFRILSYSKLAAMVVWTHGGIGSSFIPTETQVPDGLFAPALTKEPDESEEEAKRIYIEYKKLYSKETRKEIKRST</sequence>
<dbReference type="PROSITE" id="PS50104">
    <property type="entry name" value="TIR"/>
    <property type="match status" value="1"/>
</dbReference>
<evidence type="ECO:0000256" key="4">
    <source>
        <dbReference type="ARBA" id="ARBA00022821"/>
    </source>
</evidence>
<evidence type="ECO:0000256" key="1">
    <source>
        <dbReference type="ARBA" id="ARBA00011982"/>
    </source>
</evidence>
<protein>
    <recommendedName>
        <fullName evidence="1">ADP-ribosyl cyclase/cyclic ADP-ribose hydrolase</fullName>
        <ecNumber evidence="1">3.2.2.6</ecNumber>
    </recommendedName>
</protein>
<dbReference type="InterPro" id="IPR042197">
    <property type="entry name" value="Apaf_helical"/>
</dbReference>
<dbReference type="Pfam" id="PF01582">
    <property type="entry name" value="TIR"/>
    <property type="match status" value="1"/>
</dbReference>